<evidence type="ECO:0000256" key="1">
    <source>
        <dbReference type="SAM" id="MobiDB-lite"/>
    </source>
</evidence>
<organism evidence="2 3">
    <name type="scientific">Ectocarpus siliculosus</name>
    <name type="common">Brown alga</name>
    <name type="synonym">Conferva siliculosa</name>
    <dbReference type="NCBI Taxonomy" id="2880"/>
    <lineage>
        <taxon>Eukaryota</taxon>
        <taxon>Sar</taxon>
        <taxon>Stramenopiles</taxon>
        <taxon>Ochrophyta</taxon>
        <taxon>PX clade</taxon>
        <taxon>Phaeophyceae</taxon>
        <taxon>Ectocarpales</taxon>
        <taxon>Ectocarpaceae</taxon>
        <taxon>Ectocarpus</taxon>
    </lineage>
</organism>
<dbReference type="AlphaFoldDB" id="D7FM96"/>
<proteinExistence type="predicted"/>
<dbReference type="InParanoid" id="D7FM96"/>
<evidence type="ECO:0000313" key="3">
    <source>
        <dbReference type="Proteomes" id="UP000002630"/>
    </source>
</evidence>
<sequence>MSCHRSYCAHGDPSADEEEEDTVVLVVDPLTCLEREKGISSDRGEHTEEEGIKMACPPRKVICRASTRLRDVIINSPAGELPLLRGRYRTWEEVMAHMGAPHTFTASGPGYSTEFLMEMFVLAATFNIEVGGTTGLMSKKQILNADVVGRFPYSPPRSSQSGVHSHSWSNLFSSPEYGYVPTEGISSRGPGPAV</sequence>
<feature type="region of interest" description="Disordered" evidence="1">
    <location>
        <begin position="1"/>
        <end position="21"/>
    </location>
</feature>
<evidence type="ECO:0000313" key="2">
    <source>
        <dbReference type="EMBL" id="CBJ34243.1"/>
    </source>
</evidence>
<reference evidence="2 3" key="1">
    <citation type="journal article" date="2010" name="Nature">
        <title>The Ectocarpus genome and the independent evolution of multicellularity in brown algae.</title>
        <authorList>
            <person name="Cock J.M."/>
            <person name="Sterck L."/>
            <person name="Rouze P."/>
            <person name="Scornet D."/>
            <person name="Allen A.E."/>
            <person name="Amoutzias G."/>
            <person name="Anthouard V."/>
            <person name="Artiguenave F."/>
            <person name="Aury J.M."/>
            <person name="Badger J.H."/>
            <person name="Beszteri B."/>
            <person name="Billiau K."/>
            <person name="Bonnet E."/>
            <person name="Bothwell J.H."/>
            <person name="Bowler C."/>
            <person name="Boyen C."/>
            <person name="Brownlee C."/>
            <person name="Carrano C.J."/>
            <person name="Charrier B."/>
            <person name="Cho G.Y."/>
            <person name="Coelho S.M."/>
            <person name="Collen J."/>
            <person name="Corre E."/>
            <person name="Da Silva C."/>
            <person name="Delage L."/>
            <person name="Delaroque N."/>
            <person name="Dittami S.M."/>
            <person name="Doulbeau S."/>
            <person name="Elias M."/>
            <person name="Farnham G."/>
            <person name="Gachon C.M."/>
            <person name="Gschloessl B."/>
            <person name="Heesch S."/>
            <person name="Jabbari K."/>
            <person name="Jubin C."/>
            <person name="Kawai H."/>
            <person name="Kimura K."/>
            <person name="Kloareg B."/>
            <person name="Kupper F.C."/>
            <person name="Lang D."/>
            <person name="Le Bail A."/>
            <person name="Leblanc C."/>
            <person name="Lerouge P."/>
            <person name="Lohr M."/>
            <person name="Lopez P.J."/>
            <person name="Martens C."/>
            <person name="Maumus F."/>
            <person name="Michel G."/>
            <person name="Miranda-Saavedra D."/>
            <person name="Morales J."/>
            <person name="Moreau H."/>
            <person name="Motomura T."/>
            <person name="Nagasato C."/>
            <person name="Napoli C.A."/>
            <person name="Nelson D.R."/>
            <person name="Nyvall-Collen P."/>
            <person name="Peters A.F."/>
            <person name="Pommier C."/>
            <person name="Potin P."/>
            <person name="Poulain J."/>
            <person name="Quesneville H."/>
            <person name="Read B."/>
            <person name="Rensing S.A."/>
            <person name="Ritter A."/>
            <person name="Rousvoal S."/>
            <person name="Samanta M."/>
            <person name="Samson G."/>
            <person name="Schroeder D.C."/>
            <person name="Segurens B."/>
            <person name="Strittmatter M."/>
            <person name="Tonon T."/>
            <person name="Tregear J.W."/>
            <person name="Valentin K."/>
            <person name="von Dassow P."/>
            <person name="Yamagishi T."/>
            <person name="Van de Peer Y."/>
            <person name="Wincker P."/>
        </authorList>
    </citation>
    <scope>NUCLEOTIDE SEQUENCE [LARGE SCALE GENOMIC DNA]</scope>
    <source>
        <strain evidence="3">Ec32 / CCAP1310/4</strain>
    </source>
</reference>
<protein>
    <submittedName>
        <fullName evidence="2">Uncharacterized protein</fullName>
    </submittedName>
</protein>
<dbReference type="EMBL" id="FN649760">
    <property type="protein sequence ID" value="CBJ34243.1"/>
    <property type="molecule type" value="Genomic_DNA"/>
</dbReference>
<keyword evidence="3" id="KW-1185">Reference proteome</keyword>
<accession>D7FM96</accession>
<name>D7FM96_ECTSI</name>
<gene>
    <name evidence="2" type="ORF">Esi_1655_0001</name>
</gene>
<dbReference type="Proteomes" id="UP000002630">
    <property type="component" value="Unassembled WGS sequence"/>
</dbReference>